<dbReference type="RefSeq" id="WP_013072951.1">
    <property type="nucleotide sequence ID" value="NZ_CAJXAW010000053.1"/>
</dbReference>
<keyword evidence="9" id="KW-0732">Signal</keyword>
<comment type="cofactor">
    <cofactor evidence="1">
        <name>Zn(2+)</name>
        <dbReference type="ChEBI" id="CHEBI:29105"/>
    </cofactor>
</comment>
<keyword evidence="6" id="KW-0862">Zinc</keyword>
<evidence type="ECO:0000256" key="1">
    <source>
        <dbReference type="ARBA" id="ARBA00001947"/>
    </source>
</evidence>
<dbReference type="InterPro" id="IPR011765">
    <property type="entry name" value="Pept_M16_N"/>
</dbReference>
<name>A0A3D5IZ15_9FLAO</name>
<evidence type="ECO:0000256" key="6">
    <source>
        <dbReference type="ARBA" id="ARBA00022833"/>
    </source>
</evidence>
<evidence type="ECO:0000256" key="4">
    <source>
        <dbReference type="ARBA" id="ARBA00022723"/>
    </source>
</evidence>
<keyword evidence="5" id="KW-0378">Hydrolase</keyword>
<feature type="domain" description="Peptidase M16 C-terminal" evidence="11">
    <location>
        <begin position="683"/>
        <end position="859"/>
    </location>
</feature>
<evidence type="ECO:0000256" key="5">
    <source>
        <dbReference type="ARBA" id="ARBA00022801"/>
    </source>
</evidence>
<dbReference type="Pfam" id="PF00675">
    <property type="entry name" value="Peptidase_M16"/>
    <property type="match status" value="1"/>
</dbReference>
<dbReference type="EMBL" id="DPMF01000205">
    <property type="protein sequence ID" value="HCV81111.1"/>
    <property type="molecule type" value="Genomic_DNA"/>
</dbReference>
<evidence type="ECO:0000256" key="3">
    <source>
        <dbReference type="ARBA" id="ARBA00022670"/>
    </source>
</evidence>
<feature type="chain" id="PRO_5017795808" evidence="9">
    <location>
        <begin position="21"/>
        <end position="934"/>
    </location>
</feature>
<organism evidence="12 13">
    <name type="scientific">Zunongwangia profunda</name>
    <dbReference type="NCBI Taxonomy" id="398743"/>
    <lineage>
        <taxon>Bacteria</taxon>
        <taxon>Pseudomonadati</taxon>
        <taxon>Bacteroidota</taxon>
        <taxon>Flavobacteriia</taxon>
        <taxon>Flavobacteriales</taxon>
        <taxon>Flavobacteriaceae</taxon>
        <taxon>Zunongwangia</taxon>
    </lineage>
</organism>
<proteinExistence type="inferred from homology"/>
<evidence type="ECO:0000256" key="8">
    <source>
        <dbReference type="RuleBase" id="RU004447"/>
    </source>
</evidence>
<evidence type="ECO:0000313" key="12">
    <source>
        <dbReference type="EMBL" id="HCV81111.1"/>
    </source>
</evidence>
<dbReference type="PANTHER" id="PTHR43690">
    <property type="entry name" value="NARDILYSIN"/>
    <property type="match status" value="1"/>
</dbReference>
<accession>A0A3D5IZ15</accession>
<protein>
    <submittedName>
        <fullName evidence="12">Insulinase family protein</fullName>
    </submittedName>
</protein>
<feature type="domain" description="Peptidase M16 N-terminal" evidence="10">
    <location>
        <begin position="48"/>
        <end position="179"/>
    </location>
</feature>
<dbReference type="GO" id="GO:0006508">
    <property type="term" value="P:proteolysis"/>
    <property type="evidence" value="ECO:0007669"/>
    <property type="project" value="UniProtKB-KW"/>
</dbReference>
<comment type="similarity">
    <text evidence="2 8">Belongs to the peptidase M16 family.</text>
</comment>
<evidence type="ECO:0000259" key="10">
    <source>
        <dbReference type="Pfam" id="PF00675"/>
    </source>
</evidence>
<dbReference type="GO" id="GO:0004222">
    <property type="term" value="F:metalloendopeptidase activity"/>
    <property type="evidence" value="ECO:0007669"/>
    <property type="project" value="InterPro"/>
</dbReference>
<evidence type="ECO:0000313" key="13">
    <source>
        <dbReference type="Proteomes" id="UP000264330"/>
    </source>
</evidence>
<feature type="signal peptide" evidence="9">
    <location>
        <begin position="1"/>
        <end position="20"/>
    </location>
</feature>
<comment type="caution">
    <text evidence="12">The sequence shown here is derived from an EMBL/GenBank/DDBJ whole genome shotgun (WGS) entry which is preliminary data.</text>
</comment>
<reference evidence="12 13" key="1">
    <citation type="journal article" date="2018" name="Nat. Biotechnol.">
        <title>A standardized bacterial taxonomy based on genome phylogeny substantially revises the tree of life.</title>
        <authorList>
            <person name="Parks D.H."/>
            <person name="Chuvochina M."/>
            <person name="Waite D.W."/>
            <person name="Rinke C."/>
            <person name="Skarshewski A."/>
            <person name="Chaumeil P.A."/>
            <person name="Hugenholtz P."/>
        </authorList>
    </citation>
    <scope>NUCLEOTIDE SEQUENCE [LARGE SCALE GENOMIC DNA]</scope>
    <source>
        <strain evidence="12">UBA9359</strain>
    </source>
</reference>
<evidence type="ECO:0000259" key="11">
    <source>
        <dbReference type="Pfam" id="PF05193"/>
    </source>
</evidence>
<dbReference type="PANTHER" id="PTHR43690:SF17">
    <property type="entry name" value="PROTEIN YHJJ"/>
    <property type="match status" value="1"/>
</dbReference>
<dbReference type="SUPFAM" id="SSF63411">
    <property type="entry name" value="LuxS/MPP-like metallohydrolase"/>
    <property type="match status" value="3"/>
</dbReference>
<dbReference type="PROSITE" id="PS00143">
    <property type="entry name" value="INSULINASE"/>
    <property type="match status" value="1"/>
</dbReference>
<sequence length="934" mass="106971">MTYFKRILFTFLLLPIVAMSQQIQEDPNLISGKLSNGLHYYLYPTKRVKGQAEFQMFLKAGSLQESDEQRGLAHFMEHMAFNGSTHFPGNTLIDFLERHGAKFGHDLNAHTSYGETIYKLKIPTKTKSVIDSTLVIIQDWIEGIALDSLEIEKERGVVLSEWLSKQNASQNTNEAFLELLLNDSRYSHRKVIGDTATLRNFSRKDILDFYNSWYDPSLMAIAVAGDFDPDDVLKQIKKNFKNIPSNDITDTSYPINDFKASDYKVITDQGTKKIELTGVQLLEPFRDITTEKEFYYFLQKNLLNDLFQERLDNKSFLNPAYKQAGISLGNYFPVKAALMYSAELPKDSIAKGLEQYWYDVEQIFRYGFTSMEISKVKKQLLQQLRNNAENKEQPSSGKMIKEMYQKFFYGNAIVTPEKEFELTQKSLTSIDSLSLLNYLKQIRKPRQTKYILTANKADEAVLPDASEFSMYLNFKDKQIQPYQRNLDVPENLLSEIPAPGKITSKKYIAEIDATQYLLSNGVKLIYKQTELDKNAIIISGFRKGGYYALKEQEYITGLYAAPVIALSGYGDFTRDALSQFLAGNSAKATLLADKTRTGFYASADKRDQKTAFQLLYLKWTAPRMDEKIFEEIKSQTIQAKQNEIPKPGDLFGEKIKKALKGEDYVTRKLKAEDIESELDGSKIIDTYHQFFGSAEDYTISLISDQPFEALKSDVLHYIATLPKGKAATTYRYEPKHVLKDDVVIQQRDGDSPKATVSLIYQQHTLLKSLPQTDLLNQVVKNLIRNRLLKKLREEMGAVYSVSVSASSTKQPIALSRQSISFVCEPKDVDKLIEETQKILSDMAAGNFSQEELSKIKTNLKKMDDLLKQRNTYWTKAIREHYFNHFPNWEAVTHYKESIDSLSNNEIAEAIEVYFKKSPAIKAILWPKNEQNNNQ</sequence>
<feature type="domain" description="Peptidase M16 C-terminal" evidence="11">
    <location>
        <begin position="200"/>
        <end position="380"/>
    </location>
</feature>
<dbReference type="InterPro" id="IPR011249">
    <property type="entry name" value="Metalloenz_LuxS/M16"/>
</dbReference>
<evidence type="ECO:0000256" key="9">
    <source>
        <dbReference type="SAM" id="SignalP"/>
    </source>
</evidence>
<dbReference type="Gene3D" id="3.30.830.10">
    <property type="entry name" value="Metalloenzyme, LuxS/M16 peptidase-like"/>
    <property type="match status" value="4"/>
</dbReference>
<evidence type="ECO:0000256" key="2">
    <source>
        <dbReference type="ARBA" id="ARBA00007261"/>
    </source>
</evidence>
<dbReference type="Proteomes" id="UP000264330">
    <property type="component" value="Unassembled WGS sequence"/>
</dbReference>
<dbReference type="InterPro" id="IPR007863">
    <property type="entry name" value="Peptidase_M16_C"/>
</dbReference>
<dbReference type="GO" id="GO:0046872">
    <property type="term" value="F:metal ion binding"/>
    <property type="evidence" value="ECO:0007669"/>
    <property type="project" value="UniProtKB-KW"/>
</dbReference>
<dbReference type="InterPro" id="IPR001431">
    <property type="entry name" value="Pept_M16_Zn_BS"/>
</dbReference>
<evidence type="ECO:0000256" key="7">
    <source>
        <dbReference type="ARBA" id="ARBA00023049"/>
    </source>
</evidence>
<keyword evidence="3" id="KW-0645">Protease</keyword>
<gene>
    <name evidence="12" type="ORF">DGQ38_08690</name>
</gene>
<dbReference type="Pfam" id="PF05193">
    <property type="entry name" value="Peptidase_M16_C"/>
    <property type="match status" value="2"/>
</dbReference>
<keyword evidence="7" id="KW-0482">Metalloprotease</keyword>
<dbReference type="InterPro" id="IPR050626">
    <property type="entry name" value="Peptidase_M16"/>
</dbReference>
<dbReference type="AlphaFoldDB" id="A0A3D5IZ15"/>
<dbReference type="OMA" id="YPCKQHY"/>
<keyword evidence="4" id="KW-0479">Metal-binding</keyword>